<evidence type="ECO:0000259" key="3">
    <source>
        <dbReference type="SMART" id="SM00062"/>
    </source>
</evidence>
<organism evidence="4">
    <name type="scientific">viral metagenome</name>
    <dbReference type="NCBI Taxonomy" id="1070528"/>
    <lineage>
        <taxon>unclassified sequences</taxon>
        <taxon>metagenomes</taxon>
        <taxon>organismal metagenomes</taxon>
    </lineage>
</organism>
<dbReference type="InterPro" id="IPR001638">
    <property type="entry name" value="Solute-binding_3/MltF_N"/>
</dbReference>
<feature type="domain" description="Solute-binding protein family 3/N-terminal" evidence="3">
    <location>
        <begin position="53"/>
        <end position="298"/>
    </location>
</feature>
<protein>
    <recommendedName>
        <fullName evidence="3">Solute-binding protein family 3/N-terminal domain-containing protein</fullName>
    </recommendedName>
</protein>
<reference evidence="4" key="1">
    <citation type="journal article" date="2020" name="Nature">
        <title>Giant virus diversity and host interactions through global metagenomics.</title>
        <authorList>
            <person name="Schulz F."/>
            <person name="Roux S."/>
            <person name="Paez-Espino D."/>
            <person name="Jungbluth S."/>
            <person name="Walsh D.A."/>
            <person name="Denef V.J."/>
            <person name="McMahon K.D."/>
            <person name="Konstantinidis K.T."/>
            <person name="Eloe-Fadrosh E.A."/>
            <person name="Kyrpides N.C."/>
            <person name="Woyke T."/>
        </authorList>
    </citation>
    <scope>NUCLEOTIDE SEQUENCE</scope>
    <source>
        <strain evidence="4">GVMAG-M-3300001351-8</strain>
    </source>
</reference>
<dbReference type="PANTHER" id="PTHR35936">
    <property type="entry name" value="MEMBRANE-BOUND LYTIC MUREIN TRANSGLYCOSYLASE F"/>
    <property type="match status" value="1"/>
</dbReference>
<proteinExistence type="predicted"/>
<dbReference type="PANTHER" id="PTHR35936:SF13">
    <property type="entry name" value="HISTIDINE-BINDING PERIPLASMIC PROTEIN"/>
    <property type="match status" value="1"/>
</dbReference>
<dbReference type="InterPro" id="IPR018313">
    <property type="entry name" value="SBP_3_CS"/>
</dbReference>
<dbReference type="AlphaFoldDB" id="A0A6C0EHZ6"/>
<comment type="subcellular location">
    <subcellularLocation>
        <location evidence="1">Cell envelope</location>
    </subcellularLocation>
</comment>
<dbReference type="SUPFAM" id="SSF53850">
    <property type="entry name" value="Periplasmic binding protein-like II"/>
    <property type="match status" value="1"/>
</dbReference>
<keyword evidence="2" id="KW-0732">Signal</keyword>
<dbReference type="PROSITE" id="PS01039">
    <property type="entry name" value="SBP_BACTERIAL_3"/>
    <property type="match status" value="1"/>
</dbReference>
<dbReference type="GO" id="GO:0030313">
    <property type="term" value="C:cell envelope"/>
    <property type="evidence" value="ECO:0007669"/>
    <property type="project" value="UniProtKB-SubCell"/>
</dbReference>
<dbReference type="Gene3D" id="3.40.190.10">
    <property type="entry name" value="Periplasmic binding protein-like II"/>
    <property type="match status" value="2"/>
</dbReference>
<dbReference type="SMART" id="SM00062">
    <property type="entry name" value="PBPb"/>
    <property type="match status" value="1"/>
</dbReference>
<sequence>MFNKELILKILSKGLLKLNTQPGNTKMTNTQDDMLTDLDFITQSIENEFKKNTVKIATEGTYPPYNFKNELGDLEGLEIDIGNEICKRLKIDCEWVETEWNKLIPGLEEHNYDVVISGMDKMDGRESGITKFTKCYVADFKQFGVLGRNSLSDVLWKTWDIDMNDTQIDTKVINELVSVFKDKTIGVQKSTIHEIWLNRYLYNKIKVISYDNVIELNEALVGEDIDAILSDVGSIIDLMDSGDGLDVMFTGPRFYGYGIGSVVRKEDAVTIDSWNKTIDDMNKDGTTSKISKKWFGRDISLP</sequence>
<accession>A0A6C0EHZ6</accession>
<dbReference type="EMBL" id="MN738863">
    <property type="protein sequence ID" value="QHT28608.1"/>
    <property type="molecule type" value="Genomic_DNA"/>
</dbReference>
<evidence type="ECO:0000313" key="4">
    <source>
        <dbReference type="EMBL" id="QHT28608.1"/>
    </source>
</evidence>
<evidence type="ECO:0000256" key="2">
    <source>
        <dbReference type="ARBA" id="ARBA00022729"/>
    </source>
</evidence>
<dbReference type="Pfam" id="PF00497">
    <property type="entry name" value="SBP_bac_3"/>
    <property type="match status" value="1"/>
</dbReference>
<name>A0A6C0EHZ6_9ZZZZ</name>
<evidence type="ECO:0000256" key="1">
    <source>
        <dbReference type="ARBA" id="ARBA00004196"/>
    </source>
</evidence>